<protein>
    <recommendedName>
        <fullName evidence="5">Serine/threonine protein kinase</fullName>
    </recommendedName>
</protein>
<feature type="region of interest" description="Disordered" evidence="1">
    <location>
        <begin position="61"/>
        <end position="127"/>
    </location>
</feature>
<keyword evidence="2" id="KW-1133">Transmembrane helix</keyword>
<evidence type="ECO:0000313" key="3">
    <source>
        <dbReference type="EMBL" id="MCY1138462.1"/>
    </source>
</evidence>
<feature type="compositionally biased region" description="Polar residues" evidence="1">
    <location>
        <begin position="61"/>
        <end position="71"/>
    </location>
</feature>
<comment type="caution">
    <text evidence="3">The sequence shown here is derived from an EMBL/GenBank/DDBJ whole genome shotgun (WGS) entry which is preliminary data.</text>
</comment>
<accession>A0ABT4AX72</accession>
<sequence>MPNEIERGFAALSSDAERGLLLAGPELRRQAAKRHSRRIAVTAGAAVVLVVGAVSAGWAVTNTGDDPNTSLPPAVSGTGAASTPAAPASSAPSLAPPSSSTAPASPTTTRPSTTAPTTKPPAIPGSVPARALLADSDTGVSDLARVEDEFEPLEFCSKAKFASEGEVGVRATVRMFYRGPKSEPTSVPDDTVYNTVTVYRGDGAEDYLTELRRAVEACPTGKVGTSEAQFDSLGSLGTGDESILIDRSYEARDGEGEPVNNGSRNHTYIAAIRVGDAVTLVDGRGYEGWGAARADFERQLAGRAAARLQDWRG</sequence>
<dbReference type="RefSeq" id="WP_267562466.1">
    <property type="nucleotide sequence ID" value="NZ_JAPNTZ010000003.1"/>
</dbReference>
<reference evidence="3" key="1">
    <citation type="submission" date="2022-11" db="EMBL/GenBank/DDBJ databases">
        <authorList>
            <person name="Somphong A."/>
            <person name="Phongsopitanun W."/>
        </authorList>
    </citation>
    <scope>NUCLEOTIDE SEQUENCE</scope>
    <source>
        <strain evidence="3">Pm04-4</strain>
    </source>
</reference>
<evidence type="ECO:0000313" key="4">
    <source>
        <dbReference type="Proteomes" id="UP001151002"/>
    </source>
</evidence>
<gene>
    <name evidence="3" type="ORF">OWR29_10680</name>
</gene>
<evidence type="ECO:0000256" key="1">
    <source>
        <dbReference type="SAM" id="MobiDB-lite"/>
    </source>
</evidence>
<evidence type="ECO:0000256" key="2">
    <source>
        <dbReference type="SAM" id="Phobius"/>
    </source>
</evidence>
<organism evidence="3 4">
    <name type="scientific">Paractinoplanes pyxinae</name>
    <dbReference type="NCBI Taxonomy" id="2997416"/>
    <lineage>
        <taxon>Bacteria</taxon>
        <taxon>Bacillati</taxon>
        <taxon>Actinomycetota</taxon>
        <taxon>Actinomycetes</taxon>
        <taxon>Micromonosporales</taxon>
        <taxon>Micromonosporaceae</taxon>
        <taxon>Paractinoplanes</taxon>
    </lineage>
</organism>
<keyword evidence="2" id="KW-0472">Membrane</keyword>
<evidence type="ECO:0008006" key="5">
    <source>
        <dbReference type="Google" id="ProtNLM"/>
    </source>
</evidence>
<keyword evidence="4" id="KW-1185">Reference proteome</keyword>
<dbReference type="Proteomes" id="UP001151002">
    <property type="component" value="Unassembled WGS sequence"/>
</dbReference>
<feature type="transmembrane region" description="Helical" evidence="2">
    <location>
        <begin position="39"/>
        <end position="60"/>
    </location>
</feature>
<feature type="compositionally biased region" description="Low complexity" evidence="1">
    <location>
        <begin position="80"/>
        <end position="117"/>
    </location>
</feature>
<proteinExistence type="predicted"/>
<keyword evidence="2" id="KW-0812">Transmembrane</keyword>
<name>A0ABT4AX72_9ACTN</name>
<dbReference type="EMBL" id="JAPNTZ010000003">
    <property type="protein sequence ID" value="MCY1138462.1"/>
    <property type="molecule type" value="Genomic_DNA"/>
</dbReference>